<comment type="caution">
    <text evidence="3">The sequence shown here is derived from an EMBL/GenBank/DDBJ whole genome shotgun (WGS) entry which is preliminary data.</text>
</comment>
<dbReference type="GO" id="GO:0016787">
    <property type="term" value="F:hydrolase activity"/>
    <property type="evidence" value="ECO:0007669"/>
    <property type="project" value="UniProtKB-KW"/>
</dbReference>
<dbReference type="AlphaFoldDB" id="A0A3N4GIQ4"/>
<accession>A0A3N4GIQ4</accession>
<evidence type="ECO:0000313" key="4">
    <source>
        <dbReference type="Proteomes" id="UP000267536"/>
    </source>
</evidence>
<sequence>MEVPPECVPPSPSRVTRVRSALAYAVMGLCVVLGLAACAGTHDAAQPPVPVAPAGLRIQRFAYPVPHPDPTQNWMDLYLPDHQRPSRIPVVILIHGGGWSKTVGAGSFNVFAATLADRGVAVFNVEYRRVGSGGGWPSTFSDVAAAVNDIPAVARNYPIIDTRRSVVVGHSAGAQLAVWTATRDYRNVGELGVPVRYRPAAAISIAGPLDMRRAAALGDRNVIRVLGGPPQRVPRRYSAVDPIQNLDPQIPVLGIVGGLDTTVPASLTQDYLTADTAGGGKSRLIIFAGQTHSSIVSPSSRTFDRLVDEIVAAVGLAAPTHDGR</sequence>
<dbReference type="InterPro" id="IPR029058">
    <property type="entry name" value="AB_hydrolase_fold"/>
</dbReference>
<dbReference type="InterPro" id="IPR050300">
    <property type="entry name" value="GDXG_lipolytic_enzyme"/>
</dbReference>
<name>A0A3N4GIQ4_9ACTN</name>
<reference evidence="3 4" key="1">
    <citation type="submission" date="2018-11" db="EMBL/GenBank/DDBJ databases">
        <title>Draft genome sequence of Gordonia sp. RS15-1S isolated from rice stems.</title>
        <authorList>
            <person name="Muangham S."/>
        </authorList>
    </citation>
    <scope>NUCLEOTIDE SEQUENCE [LARGE SCALE GENOMIC DNA]</scope>
    <source>
        <strain evidence="3 4">RS15-1S</strain>
    </source>
</reference>
<protein>
    <submittedName>
        <fullName evidence="3">Alpha/beta hydrolase</fullName>
    </submittedName>
</protein>
<evidence type="ECO:0000256" key="1">
    <source>
        <dbReference type="ARBA" id="ARBA00022801"/>
    </source>
</evidence>
<feature type="domain" description="BD-FAE-like" evidence="2">
    <location>
        <begin position="75"/>
        <end position="268"/>
    </location>
</feature>
<proteinExistence type="predicted"/>
<evidence type="ECO:0000313" key="3">
    <source>
        <dbReference type="EMBL" id="RPA58520.1"/>
    </source>
</evidence>
<dbReference type="EMBL" id="RKMH01000011">
    <property type="protein sequence ID" value="RPA58520.1"/>
    <property type="molecule type" value="Genomic_DNA"/>
</dbReference>
<dbReference type="PANTHER" id="PTHR48081">
    <property type="entry name" value="AB HYDROLASE SUPERFAMILY PROTEIN C4A8.06C"/>
    <property type="match status" value="1"/>
</dbReference>
<organism evidence="3 4">
    <name type="scientific">Gordonia oryzae</name>
    <dbReference type="NCBI Taxonomy" id="2487349"/>
    <lineage>
        <taxon>Bacteria</taxon>
        <taxon>Bacillati</taxon>
        <taxon>Actinomycetota</taxon>
        <taxon>Actinomycetes</taxon>
        <taxon>Mycobacteriales</taxon>
        <taxon>Gordoniaceae</taxon>
        <taxon>Gordonia</taxon>
    </lineage>
</organism>
<dbReference type="OrthoDB" id="255603at2"/>
<keyword evidence="4" id="KW-1185">Reference proteome</keyword>
<keyword evidence="1 3" id="KW-0378">Hydrolase</keyword>
<dbReference type="PANTHER" id="PTHR48081:SF13">
    <property type="entry name" value="ALPHA_BETA HYDROLASE"/>
    <property type="match status" value="1"/>
</dbReference>
<dbReference type="SUPFAM" id="SSF53474">
    <property type="entry name" value="alpha/beta-Hydrolases"/>
    <property type="match status" value="1"/>
</dbReference>
<dbReference type="InterPro" id="IPR049492">
    <property type="entry name" value="BD-FAE-like_dom"/>
</dbReference>
<dbReference type="Gene3D" id="3.40.50.1820">
    <property type="entry name" value="alpha/beta hydrolase"/>
    <property type="match status" value="1"/>
</dbReference>
<dbReference type="Pfam" id="PF20434">
    <property type="entry name" value="BD-FAE"/>
    <property type="match status" value="1"/>
</dbReference>
<gene>
    <name evidence="3" type="ORF">EF294_15220</name>
</gene>
<evidence type="ECO:0000259" key="2">
    <source>
        <dbReference type="Pfam" id="PF20434"/>
    </source>
</evidence>
<dbReference type="Proteomes" id="UP000267536">
    <property type="component" value="Unassembled WGS sequence"/>
</dbReference>